<name>A0A1H7RF16_STIAU</name>
<reference evidence="2" key="1">
    <citation type="submission" date="2016-10" db="EMBL/GenBank/DDBJ databases">
        <authorList>
            <person name="Varghese N."/>
            <person name="Submissions S."/>
        </authorList>
    </citation>
    <scope>NUCLEOTIDE SEQUENCE [LARGE SCALE GENOMIC DNA]</scope>
    <source>
        <strain evidence="2">DSM 17044</strain>
    </source>
</reference>
<protein>
    <submittedName>
        <fullName evidence="1">Uncharacterized protein</fullName>
    </submittedName>
</protein>
<evidence type="ECO:0000313" key="2">
    <source>
        <dbReference type="Proteomes" id="UP000182719"/>
    </source>
</evidence>
<dbReference type="EMBL" id="FOAP01000007">
    <property type="protein sequence ID" value="SEL58514.1"/>
    <property type="molecule type" value="Genomic_DNA"/>
</dbReference>
<evidence type="ECO:0000313" key="1">
    <source>
        <dbReference type="EMBL" id="SEL58514.1"/>
    </source>
</evidence>
<dbReference type="Gene3D" id="2.60.40.1910">
    <property type="match status" value="1"/>
</dbReference>
<dbReference type="Proteomes" id="UP000182719">
    <property type="component" value="Unassembled WGS sequence"/>
</dbReference>
<keyword evidence="2" id="KW-1185">Reference proteome</keyword>
<accession>A0A1H7RF16</accession>
<gene>
    <name evidence="1" type="ORF">SAMN05444354_1079</name>
</gene>
<dbReference type="AlphaFoldDB" id="A0A1H7RF16"/>
<proteinExistence type="predicted"/>
<organism evidence="1 2">
    <name type="scientific">Stigmatella aurantiaca</name>
    <dbReference type="NCBI Taxonomy" id="41"/>
    <lineage>
        <taxon>Bacteria</taxon>
        <taxon>Pseudomonadati</taxon>
        <taxon>Myxococcota</taxon>
        <taxon>Myxococcia</taxon>
        <taxon>Myxococcales</taxon>
        <taxon>Cystobacterineae</taxon>
        <taxon>Archangiaceae</taxon>
        <taxon>Stigmatella</taxon>
    </lineage>
</organism>
<sequence>MDQPGIPRSFAELSCQKRAAPRLKLSQARFLPAGSPGTATQTWTVPVCVRAGTGKASSRTCMLLAEAASEVELPVQGCPSWILLNAGGSGYYRVGSLKEGRSRGWKRRALPLPRRWRSRGRSAYPVWTGPGC</sequence>